<keyword evidence="3" id="KW-0677">Repeat</keyword>
<dbReference type="Proteomes" id="UP001341281">
    <property type="component" value="Chromosome 03"/>
</dbReference>
<evidence type="ECO:0000256" key="3">
    <source>
        <dbReference type="ARBA" id="ARBA00022737"/>
    </source>
</evidence>
<dbReference type="Pfam" id="PF08263">
    <property type="entry name" value="LRRNT_2"/>
    <property type="match status" value="1"/>
</dbReference>
<protein>
    <recommendedName>
        <fullName evidence="5">Leucine-rich repeat-containing N-terminal plant-type domain-containing protein</fullName>
    </recommendedName>
</protein>
<keyword evidence="2 4" id="KW-0732">Signal</keyword>
<reference evidence="6 7" key="1">
    <citation type="submission" date="2024-02" db="EMBL/GenBank/DDBJ databases">
        <title>High-quality chromosome-scale genome assembly of Pensacola bahiagrass (Paspalum notatum Flugge var. saurae).</title>
        <authorList>
            <person name="Vega J.M."/>
            <person name="Podio M."/>
            <person name="Orjuela J."/>
            <person name="Siena L.A."/>
            <person name="Pessino S.C."/>
            <person name="Combes M.C."/>
            <person name="Mariac C."/>
            <person name="Albertini E."/>
            <person name="Pupilli F."/>
            <person name="Ortiz J.P.A."/>
            <person name="Leblanc O."/>
        </authorList>
    </citation>
    <scope>NUCLEOTIDE SEQUENCE [LARGE SCALE GENOMIC DNA]</scope>
    <source>
        <strain evidence="6">R1</strain>
        <tissue evidence="6">Leaf</tissue>
    </source>
</reference>
<evidence type="ECO:0000313" key="6">
    <source>
        <dbReference type="EMBL" id="WVZ62411.1"/>
    </source>
</evidence>
<dbReference type="AlphaFoldDB" id="A0AAQ3WIE4"/>
<feature type="domain" description="Leucine-rich repeat-containing N-terminal plant-type" evidence="5">
    <location>
        <begin position="38"/>
        <end position="75"/>
    </location>
</feature>
<evidence type="ECO:0000256" key="4">
    <source>
        <dbReference type="SAM" id="SignalP"/>
    </source>
</evidence>
<evidence type="ECO:0000259" key="5">
    <source>
        <dbReference type="Pfam" id="PF08263"/>
    </source>
</evidence>
<organism evidence="6 7">
    <name type="scientific">Paspalum notatum var. saurae</name>
    <dbReference type="NCBI Taxonomy" id="547442"/>
    <lineage>
        <taxon>Eukaryota</taxon>
        <taxon>Viridiplantae</taxon>
        <taxon>Streptophyta</taxon>
        <taxon>Embryophyta</taxon>
        <taxon>Tracheophyta</taxon>
        <taxon>Spermatophyta</taxon>
        <taxon>Magnoliopsida</taxon>
        <taxon>Liliopsida</taxon>
        <taxon>Poales</taxon>
        <taxon>Poaceae</taxon>
        <taxon>PACMAD clade</taxon>
        <taxon>Panicoideae</taxon>
        <taxon>Andropogonodae</taxon>
        <taxon>Paspaleae</taxon>
        <taxon>Paspalinae</taxon>
        <taxon>Paspalum</taxon>
    </lineage>
</organism>
<name>A0AAQ3WIE4_PASNO</name>
<dbReference type="EMBL" id="CP144747">
    <property type="protein sequence ID" value="WVZ62411.1"/>
    <property type="molecule type" value="Genomic_DNA"/>
</dbReference>
<sequence length="83" mass="9136">MPHVRNRHLLQQLLLLTAAASTRATAETAWTSHGANGGDESALLAFKAKISCHSGVLDSWNQSTSYCSWEGVTCSKRHQWRVV</sequence>
<evidence type="ECO:0000256" key="2">
    <source>
        <dbReference type="ARBA" id="ARBA00022729"/>
    </source>
</evidence>
<keyword evidence="7" id="KW-1185">Reference proteome</keyword>
<feature type="chain" id="PRO_5042976645" description="Leucine-rich repeat-containing N-terminal plant-type domain-containing protein" evidence="4">
    <location>
        <begin position="25"/>
        <end position="83"/>
    </location>
</feature>
<evidence type="ECO:0000256" key="1">
    <source>
        <dbReference type="ARBA" id="ARBA00022614"/>
    </source>
</evidence>
<keyword evidence="1" id="KW-0433">Leucine-rich repeat</keyword>
<proteinExistence type="predicted"/>
<evidence type="ECO:0000313" key="7">
    <source>
        <dbReference type="Proteomes" id="UP001341281"/>
    </source>
</evidence>
<gene>
    <name evidence="6" type="ORF">U9M48_012167</name>
</gene>
<dbReference type="InterPro" id="IPR013210">
    <property type="entry name" value="LRR_N_plant-typ"/>
</dbReference>
<dbReference type="PANTHER" id="PTHR48060:SF21">
    <property type="entry name" value="L DOMAIN-LIKE PROTEIN"/>
    <property type="match status" value="1"/>
</dbReference>
<feature type="signal peptide" evidence="4">
    <location>
        <begin position="1"/>
        <end position="24"/>
    </location>
</feature>
<dbReference type="InterPro" id="IPR053211">
    <property type="entry name" value="DNA_repair-toleration"/>
</dbReference>
<dbReference type="InterPro" id="IPR032675">
    <property type="entry name" value="LRR_dom_sf"/>
</dbReference>
<accession>A0AAQ3WIE4</accession>
<dbReference type="PANTHER" id="PTHR48060">
    <property type="entry name" value="DNA DAMAGE-REPAIR/TOLERATION PROTEIN DRT100"/>
    <property type="match status" value="1"/>
</dbReference>
<dbReference type="Gene3D" id="3.80.10.10">
    <property type="entry name" value="Ribonuclease Inhibitor"/>
    <property type="match status" value="1"/>
</dbReference>